<evidence type="ECO:0000256" key="1">
    <source>
        <dbReference type="ARBA" id="ARBA00001936"/>
    </source>
</evidence>
<dbReference type="AlphaFoldDB" id="A0A816K446"/>
<accession>A0A816K446</accession>
<feature type="domain" description="Terpene synthase metal-binding" evidence="6">
    <location>
        <begin position="105"/>
        <end position="300"/>
    </location>
</feature>
<proteinExistence type="inferred from homology"/>
<name>A0A816K446_BRANA</name>
<keyword evidence="2" id="KW-0479">Metal-binding</keyword>
<dbReference type="Gene3D" id="1.50.10.130">
    <property type="entry name" value="Terpene synthase, N-terminal domain"/>
    <property type="match status" value="1"/>
</dbReference>
<dbReference type="InterPro" id="IPR036965">
    <property type="entry name" value="Terpene_synth_N_sf"/>
</dbReference>
<dbReference type="InterPro" id="IPR005630">
    <property type="entry name" value="Terpene_synthase_metal-bd"/>
</dbReference>
<evidence type="ECO:0000259" key="6">
    <source>
        <dbReference type="Pfam" id="PF03936"/>
    </source>
</evidence>
<dbReference type="Pfam" id="PF03936">
    <property type="entry name" value="Terpene_synth_C"/>
    <property type="match status" value="1"/>
</dbReference>
<dbReference type="GO" id="GO:0016102">
    <property type="term" value="P:diterpenoid biosynthetic process"/>
    <property type="evidence" value="ECO:0007669"/>
    <property type="project" value="InterPro"/>
</dbReference>
<protein>
    <submittedName>
        <fullName evidence="7">(rape) hypothetical protein</fullName>
    </submittedName>
</protein>
<dbReference type="PANTHER" id="PTHR31225">
    <property type="entry name" value="OS04G0344100 PROTEIN-RELATED"/>
    <property type="match status" value="1"/>
</dbReference>
<dbReference type="GO" id="GO:0010333">
    <property type="term" value="F:terpene synthase activity"/>
    <property type="evidence" value="ECO:0007669"/>
    <property type="project" value="InterPro"/>
</dbReference>
<dbReference type="GO" id="GO:0000287">
    <property type="term" value="F:magnesium ion binding"/>
    <property type="evidence" value="ECO:0007669"/>
    <property type="project" value="InterPro"/>
</dbReference>
<dbReference type="CDD" id="cd00684">
    <property type="entry name" value="Terpene_cyclase_plant_C1"/>
    <property type="match status" value="1"/>
</dbReference>
<dbReference type="InterPro" id="IPR008949">
    <property type="entry name" value="Isoprenoid_synthase_dom_sf"/>
</dbReference>
<dbReference type="InterPro" id="IPR050148">
    <property type="entry name" value="Terpene_synthase-like"/>
</dbReference>
<organism evidence="7">
    <name type="scientific">Brassica napus</name>
    <name type="common">Rape</name>
    <dbReference type="NCBI Taxonomy" id="3708"/>
    <lineage>
        <taxon>Eukaryota</taxon>
        <taxon>Viridiplantae</taxon>
        <taxon>Streptophyta</taxon>
        <taxon>Embryophyta</taxon>
        <taxon>Tracheophyta</taxon>
        <taxon>Spermatophyta</taxon>
        <taxon>Magnoliopsida</taxon>
        <taxon>eudicotyledons</taxon>
        <taxon>Gunneridae</taxon>
        <taxon>Pentapetalae</taxon>
        <taxon>rosids</taxon>
        <taxon>malvids</taxon>
        <taxon>Brassicales</taxon>
        <taxon>Brassicaceae</taxon>
        <taxon>Brassiceae</taxon>
        <taxon>Brassica</taxon>
    </lineage>
</organism>
<keyword evidence="4" id="KW-0456">Lyase</keyword>
<comment type="similarity">
    <text evidence="5">Belongs to the terpene synthase family. Tpsa subfamily.</text>
</comment>
<dbReference type="InterPro" id="IPR044814">
    <property type="entry name" value="Terpene_cyclase_plant_C1"/>
</dbReference>
<dbReference type="EMBL" id="HG994366">
    <property type="protein sequence ID" value="CAF1894846.1"/>
    <property type="molecule type" value="Genomic_DNA"/>
</dbReference>
<sequence>MDEALSFTRYHLESLASQEATTPPLLSRHILSRYVGALYRPRFLKMEIEAAREYIYFYQEEEGHNETLLTFAKVNFKLCQLHYLQELETLTKWWKETNLAYKLPYPRYSLGRIVVSKISILMVVMDDTCDAYGSFAEVKSLIDSLQRWDLGAIDELPSHLRIFIQSIVDTSVQYTVEEIKRLGRAYANISKWAQAGYVPTFDEYMEVGIYSSGVRCFAMYTFMAMEDCDEDQTIEWFKSEPKMILALCIIFRLENDMAGFELEMRRGEVANGVNCYMKQHGVTKEVAVREIKKIVRDNYKIVMEEFLTVKAVPRQILVRCINTIRLVNVYYREGDGFSDPHRNLKDLITSLFINPLPF</sequence>
<dbReference type="PANTHER" id="PTHR31225:SF93">
    <property type="entry name" value="ALPHA-HUMULENE_(-)-(E)-BETA-CARYOPHYLLENE SYNTHASE"/>
    <property type="match status" value="1"/>
</dbReference>
<evidence type="ECO:0000256" key="4">
    <source>
        <dbReference type="ARBA" id="ARBA00023239"/>
    </source>
</evidence>
<reference evidence="7" key="1">
    <citation type="submission" date="2021-01" db="EMBL/GenBank/DDBJ databases">
        <authorList>
            <consortium name="Genoscope - CEA"/>
            <person name="William W."/>
        </authorList>
    </citation>
    <scope>NUCLEOTIDE SEQUENCE</scope>
</reference>
<dbReference type="Gene3D" id="1.10.600.10">
    <property type="entry name" value="Farnesyl Diphosphate Synthase"/>
    <property type="match status" value="1"/>
</dbReference>
<gene>
    <name evidence="7" type="ORF">DARMORV10_C02P16080.1</name>
</gene>
<evidence type="ECO:0000256" key="2">
    <source>
        <dbReference type="ARBA" id="ARBA00022723"/>
    </source>
</evidence>
<evidence type="ECO:0000256" key="5">
    <source>
        <dbReference type="ARBA" id="ARBA00038405"/>
    </source>
</evidence>
<dbReference type="SUPFAM" id="SSF48239">
    <property type="entry name" value="Terpenoid cyclases/Protein prenyltransferases"/>
    <property type="match status" value="1"/>
</dbReference>
<dbReference type="SUPFAM" id="SSF48576">
    <property type="entry name" value="Terpenoid synthases"/>
    <property type="match status" value="1"/>
</dbReference>
<dbReference type="InterPro" id="IPR008930">
    <property type="entry name" value="Terpenoid_cyclase/PrenylTrfase"/>
</dbReference>
<evidence type="ECO:0000256" key="3">
    <source>
        <dbReference type="ARBA" id="ARBA00022842"/>
    </source>
</evidence>
<comment type="cofactor">
    <cofactor evidence="1">
        <name>Mn(2+)</name>
        <dbReference type="ChEBI" id="CHEBI:29035"/>
    </cofactor>
</comment>
<evidence type="ECO:0000313" key="7">
    <source>
        <dbReference type="EMBL" id="CAF1894846.1"/>
    </source>
</evidence>
<dbReference type="Proteomes" id="UP001295469">
    <property type="component" value="Chromosome C02"/>
</dbReference>
<keyword evidence="3" id="KW-0460">Magnesium</keyword>